<reference evidence="17" key="1">
    <citation type="journal article" date="2022" name="Int. J. Syst. Evol. Microbiol.">
        <title>Anaeromyxobacter oryzae sp. nov., Anaeromyxobacter diazotrophicus sp. nov. and Anaeromyxobacter paludicola sp. nov., isolated from paddy soils.</title>
        <authorList>
            <person name="Itoh H."/>
            <person name="Xu Z."/>
            <person name="Mise K."/>
            <person name="Masuda Y."/>
            <person name="Ushijima N."/>
            <person name="Hayakawa C."/>
            <person name="Shiratori Y."/>
            <person name="Senoo K."/>
        </authorList>
    </citation>
    <scope>NUCLEOTIDE SEQUENCE [LARGE SCALE GENOMIC DNA]</scope>
    <source>
        <strain evidence="17">Red630</strain>
    </source>
</reference>
<protein>
    <recommendedName>
        <fullName evidence="9">DNA 3'-5' helicase</fullName>
        <ecNumber evidence="9">5.6.2.4</ecNumber>
    </recommendedName>
    <alternativeName>
        <fullName evidence="10">DNA 3'-5' helicase II</fullName>
    </alternativeName>
</protein>
<feature type="region of interest" description="Disordered" evidence="13">
    <location>
        <begin position="664"/>
        <end position="746"/>
    </location>
</feature>
<sequence>MSAPDLLQDLNDAQAAAVLHGDGPLLVLAGAGSGKTRVIVHRIAHLVTERRVMPWHVLAVTFTNKAAGEMRERLEALLGPQARELWLSTFHAFGARFLRREAHRAGLPPDFAIYDDDDQLRLVKSELAAAGMGDDDRMGPRAVLTRIDRWKSAGHLPGGVKVGDYDVEGQAALEIYRRYEKQLARAGAVDFGDLLLRPLELLESDPDLLRYWSGRFRYLLVDEFQDTSAIQLELVKLLAGAARNVCVVGDDDQAIYRWRGADVSNILDFDRTFPGTRVVKLEQNYRSTSRILEAAHAVIAKAARRREKKLWTAQEGGAPLRLLVAQDEHEEGEKVARAAAGLRAEGVRLDEIAVLYRTNAQSRPLEAAMRSARLPYVIVRGQSFYERAEVKDAAAYLRLALNPRSDLDLARVINRPARGIGEKTVERLRAYAAVKELPLIEALGDRDAISELKPAARKALAAFHDLVLGLNRDIGGLDAGVAVQEVLTRSEMIEKFRAEGSDEGVERVENLLELVAAAREFDEAHAGEPPPRDPEEQLPSPVARFLEQLALLGDADAPTPEGRVALMTLHAAKGLEFDAVFMAGMEDGTLPYERPWSDDGPAEVAAAQDEERRLCYVGMTRAKKLLTLSLARRRMGFGENGPSFRATEPSRFLGDLPPELFGLPARAPAAAPRPSGPVIRRHPGALPGEPVIELDEADGFQESRPPPRAAPPLRRPAAPRGEPEIDYSYDQSQASGGGAPFPRGARVVHPSLGEGVVKSCDGAGAEAKVTVAFFGAGEKRVLARFLRPG</sequence>
<dbReference type="PROSITE" id="PS51217">
    <property type="entry name" value="UVRD_HELICASE_CTER"/>
    <property type="match status" value="1"/>
</dbReference>
<evidence type="ECO:0000256" key="3">
    <source>
        <dbReference type="ARBA" id="ARBA00022801"/>
    </source>
</evidence>
<dbReference type="PANTHER" id="PTHR11070:SF2">
    <property type="entry name" value="ATP-DEPENDENT DNA HELICASE SRS2"/>
    <property type="match status" value="1"/>
</dbReference>
<keyword evidence="6" id="KW-0238">DNA-binding</keyword>
<feature type="compositionally biased region" description="Pro residues" evidence="13">
    <location>
        <begin position="704"/>
        <end position="714"/>
    </location>
</feature>
<evidence type="ECO:0000313" key="16">
    <source>
        <dbReference type="EMBL" id="BDG09798.1"/>
    </source>
</evidence>
<evidence type="ECO:0000259" key="14">
    <source>
        <dbReference type="PROSITE" id="PS51198"/>
    </source>
</evidence>
<dbReference type="Gene3D" id="3.40.50.300">
    <property type="entry name" value="P-loop containing nucleotide triphosphate hydrolases"/>
    <property type="match status" value="2"/>
</dbReference>
<dbReference type="Pfam" id="PF00580">
    <property type="entry name" value="UvrD-helicase"/>
    <property type="match status" value="1"/>
</dbReference>
<evidence type="ECO:0000259" key="15">
    <source>
        <dbReference type="PROSITE" id="PS51217"/>
    </source>
</evidence>
<feature type="domain" description="UvrD-like helicase ATP-binding" evidence="14">
    <location>
        <begin position="8"/>
        <end position="288"/>
    </location>
</feature>
<dbReference type="InterPro" id="IPR014017">
    <property type="entry name" value="DNA_helicase_UvrD-like_C"/>
</dbReference>
<keyword evidence="4 12" id="KW-0347">Helicase</keyword>
<accession>A0ABN6NBZ1</accession>
<name>A0ABN6NBZ1_9BACT</name>
<comment type="catalytic activity">
    <reaction evidence="8">
        <text>Couples ATP hydrolysis with the unwinding of duplex DNA by translocating in the 3'-5' direction.</text>
        <dbReference type="EC" id="5.6.2.4"/>
    </reaction>
</comment>
<evidence type="ECO:0000256" key="2">
    <source>
        <dbReference type="ARBA" id="ARBA00022741"/>
    </source>
</evidence>
<evidence type="ECO:0000313" key="17">
    <source>
        <dbReference type="Proteomes" id="UP001162734"/>
    </source>
</evidence>
<organism evidence="16 17">
    <name type="scientific">Anaeromyxobacter paludicola</name>
    <dbReference type="NCBI Taxonomy" id="2918171"/>
    <lineage>
        <taxon>Bacteria</taxon>
        <taxon>Pseudomonadati</taxon>
        <taxon>Myxococcota</taxon>
        <taxon>Myxococcia</taxon>
        <taxon>Myxococcales</taxon>
        <taxon>Cystobacterineae</taxon>
        <taxon>Anaeromyxobacteraceae</taxon>
        <taxon>Anaeromyxobacter</taxon>
    </lineage>
</organism>
<dbReference type="PANTHER" id="PTHR11070">
    <property type="entry name" value="UVRD / RECB / PCRA DNA HELICASE FAMILY MEMBER"/>
    <property type="match status" value="1"/>
</dbReference>
<keyword evidence="3 12" id="KW-0378">Hydrolase</keyword>
<dbReference type="SUPFAM" id="SSF52540">
    <property type="entry name" value="P-loop containing nucleoside triphosphate hydrolases"/>
    <property type="match status" value="1"/>
</dbReference>
<dbReference type="PROSITE" id="PS51198">
    <property type="entry name" value="UVRD_HELICASE_ATP_BIND"/>
    <property type="match status" value="1"/>
</dbReference>
<evidence type="ECO:0000256" key="4">
    <source>
        <dbReference type="ARBA" id="ARBA00022806"/>
    </source>
</evidence>
<evidence type="ECO:0000256" key="12">
    <source>
        <dbReference type="PROSITE-ProRule" id="PRU00560"/>
    </source>
</evidence>
<dbReference type="InterPro" id="IPR014016">
    <property type="entry name" value="UvrD-like_ATP-bd"/>
</dbReference>
<dbReference type="InterPro" id="IPR013986">
    <property type="entry name" value="DExx_box_DNA_helicase_dom_sf"/>
</dbReference>
<keyword evidence="2 12" id="KW-0547">Nucleotide-binding</keyword>
<dbReference type="CDD" id="cd17932">
    <property type="entry name" value="DEXQc_UvrD"/>
    <property type="match status" value="1"/>
</dbReference>
<evidence type="ECO:0000256" key="8">
    <source>
        <dbReference type="ARBA" id="ARBA00034617"/>
    </source>
</evidence>
<evidence type="ECO:0000256" key="7">
    <source>
        <dbReference type="ARBA" id="ARBA00023235"/>
    </source>
</evidence>
<dbReference type="EC" id="5.6.2.4" evidence="9"/>
<evidence type="ECO:0000256" key="6">
    <source>
        <dbReference type="ARBA" id="ARBA00023125"/>
    </source>
</evidence>
<dbReference type="Pfam" id="PF21196">
    <property type="entry name" value="PcrA_UvrD_tudor"/>
    <property type="match status" value="1"/>
</dbReference>
<dbReference type="InterPro" id="IPR000212">
    <property type="entry name" value="DNA_helicase_UvrD/REP"/>
</dbReference>
<feature type="compositionally biased region" description="Low complexity" evidence="13">
    <location>
        <begin position="664"/>
        <end position="673"/>
    </location>
</feature>
<dbReference type="InterPro" id="IPR027417">
    <property type="entry name" value="P-loop_NTPase"/>
</dbReference>
<comment type="similarity">
    <text evidence="1">Belongs to the helicase family. UvrD subfamily.</text>
</comment>
<dbReference type="CDD" id="cd18807">
    <property type="entry name" value="SF1_C_UvrD"/>
    <property type="match status" value="1"/>
</dbReference>
<evidence type="ECO:0000256" key="1">
    <source>
        <dbReference type="ARBA" id="ARBA00009922"/>
    </source>
</evidence>
<keyword evidence="7" id="KW-0413">Isomerase</keyword>
<keyword evidence="17" id="KW-1185">Reference proteome</keyword>
<proteinExistence type="inferred from homology"/>
<comment type="catalytic activity">
    <reaction evidence="11">
        <text>ATP + H2O = ADP + phosphate + H(+)</text>
        <dbReference type="Rhea" id="RHEA:13065"/>
        <dbReference type="ChEBI" id="CHEBI:15377"/>
        <dbReference type="ChEBI" id="CHEBI:15378"/>
        <dbReference type="ChEBI" id="CHEBI:30616"/>
        <dbReference type="ChEBI" id="CHEBI:43474"/>
        <dbReference type="ChEBI" id="CHEBI:456216"/>
        <dbReference type="EC" id="5.6.2.4"/>
    </reaction>
</comment>
<keyword evidence="5 12" id="KW-0067">ATP-binding</keyword>
<evidence type="ECO:0000256" key="10">
    <source>
        <dbReference type="ARBA" id="ARBA00034923"/>
    </source>
</evidence>
<feature type="domain" description="UvrD-like helicase C-terminal" evidence="15">
    <location>
        <begin position="289"/>
        <end position="574"/>
    </location>
</feature>
<dbReference type="Gene3D" id="1.10.486.10">
    <property type="entry name" value="PCRA, domain 4"/>
    <property type="match status" value="1"/>
</dbReference>
<feature type="binding site" evidence="12">
    <location>
        <begin position="29"/>
        <end position="36"/>
    </location>
    <ligand>
        <name>ATP</name>
        <dbReference type="ChEBI" id="CHEBI:30616"/>
    </ligand>
</feature>
<dbReference type="Pfam" id="PF13361">
    <property type="entry name" value="UvrD_C"/>
    <property type="match status" value="1"/>
</dbReference>
<dbReference type="Gene3D" id="1.10.10.160">
    <property type="match status" value="1"/>
</dbReference>
<evidence type="ECO:0000256" key="11">
    <source>
        <dbReference type="ARBA" id="ARBA00048988"/>
    </source>
</evidence>
<dbReference type="RefSeq" id="WP_248342189.1">
    <property type="nucleotide sequence ID" value="NZ_AP025592.1"/>
</dbReference>
<dbReference type="GO" id="GO:0004386">
    <property type="term" value="F:helicase activity"/>
    <property type="evidence" value="ECO:0007669"/>
    <property type="project" value="UniProtKB-KW"/>
</dbReference>
<dbReference type="EMBL" id="AP025592">
    <property type="protein sequence ID" value="BDG09798.1"/>
    <property type="molecule type" value="Genomic_DNA"/>
</dbReference>
<evidence type="ECO:0000256" key="13">
    <source>
        <dbReference type="SAM" id="MobiDB-lite"/>
    </source>
</evidence>
<evidence type="ECO:0000256" key="5">
    <source>
        <dbReference type="ARBA" id="ARBA00022840"/>
    </source>
</evidence>
<evidence type="ECO:0000256" key="9">
    <source>
        <dbReference type="ARBA" id="ARBA00034808"/>
    </source>
</evidence>
<gene>
    <name evidence="16" type="primary">pcrA</name>
    <name evidence="16" type="ORF">AMPC_29110</name>
</gene>
<dbReference type="Proteomes" id="UP001162734">
    <property type="component" value="Chromosome"/>
</dbReference>